<keyword evidence="1" id="KW-0812">Transmembrane</keyword>
<evidence type="ECO:0000313" key="2">
    <source>
        <dbReference type="Proteomes" id="UP000095282"/>
    </source>
</evidence>
<organism evidence="2 3">
    <name type="scientific">Caenorhabditis tropicalis</name>
    <dbReference type="NCBI Taxonomy" id="1561998"/>
    <lineage>
        <taxon>Eukaryota</taxon>
        <taxon>Metazoa</taxon>
        <taxon>Ecdysozoa</taxon>
        <taxon>Nematoda</taxon>
        <taxon>Chromadorea</taxon>
        <taxon>Rhabditida</taxon>
        <taxon>Rhabditina</taxon>
        <taxon>Rhabditomorpha</taxon>
        <taxon>Rhabditoidea</taxon>
        <taxon>Rhabditidae</taxon>
        <taxon>Peloderinae</taxon>
        <taxon>Caenorhabditis</taxon>
    </lineage>
</organism>
<keyword evidence="2" id="KW-1185">Reference proteome</keyword>
<protein>
    <submittedName>
        <fullName evidence="3">Odorant receptor</fullName>
    </submittedName>
</protein>
<dbReference type="eggNOG" id="ENOG502TJG3">
    <property type="taxonomic scope" value="Eukaryota"/>
</dbReference>
<keyword evidence="1" id="KW-0472">Membrane</keyword>
<sequence>MSSIPKEDQFSVIRKEYPYYEKQFQSLRDFQLYVMNFWMSVYVFLAIFGCIQSGATIGYSVLQMIRILHEVKLLISKETWKKHRMSVRNLVLQITYEQLLRIIREIEG</sequence>
<dbReference type="WBParaSite" id="Csp11.Scaffold630.g16804.t1">
    <property type="protein sequence ID" value="Csp11.Scaffold630.g16804.t1"/>
    <property type="gene ID" value="Csp11.Scaffold630.g16804"/>
</dbReference>
<dbReference type="AlphaFoldDB" id="A0A1I7UK94"/>
<evidence type="ECO:0000256" key="1">
    <source>
        <dbReference type="SAM" id="Phobius"/>
    </source>
</evidence>
<name>A0A1I7UK94_9PELO</name>
<accession>A0A1I7UK94</accession>
<keyword evidence="1" id="KW-1133">Transmembrane helix</keyword>
<reference evidence="3" key="1">
    <citation type="submission" date="2016-11" db="UniProtKB">
        <authorList>
            <consortium name="WormBaseParasite"/>
        </authorList>
    </citation>
    <scope>IDENTIFICATION</scope>
</reference>
<dbReference type="Proteomes" id="UP000095282">
    <property type="component" value="Unplaced"/>
</dbReference>
<feature type="transmembrane region" description="Helical" evidence="1">
    <location>
        <begin position="37"/>
        <end position="62"/>
    </location>
</feature>
<dbReference type="Pfam" id="PF10327">
    <property type="entry name" value="7TM_GPCR_Sri"/>
    <property type="match status" value="1"/>
</dbReference>
<dbReference type="InterPro" id="IPR019429">
    <property type="entry name" value="7TM_GPCR_serpentine_rcpt_Sri"/>
</dbReference>
<proteinExistence type="predicted"/>
<evidence type="ECO:0000313" key="3">
    <source>
        <dbReference type="WBParaSite" id="Csp11.Scaffold630.g16804.t1"/>
    </source>
</evidence>